<dbReference type="InterPro" id="IPR050963">
    <property type="entry name" value="Sirohydro_Cobaltochel/CbiX"/>
</dbReference>
<reference evidence="4" key="1">
    <citation type="submission" date="2012-02" db="EMBL/GenBank/DDBJ databases">
        <title>The complete genome of Halobacteroides halobius DSM 5150.</title>
        <authorList>
            <person name="Lucas S."/>
            <person name="Copeland A."/>
            <person name="Lapidus A."/>
            <person name="Glavina del Rio T."/>
            <person name="Dalin E."/>
            <person name="Tice H."/>
            <person name="Bruce D."/>
            <person name="Goodwin L."/>
            <person name="Pitluck S."/>
            <person name="Peters L."/>
            <person name="Mikhailova N."/>
            <person name="Gu W."/>
            <person name="Kyrpides N."/>
            <person name="Mavromatis K."/>
            <person name="Ivanova N."/>
            <person name="Brettin T."/>
            <person name="Detter J.C."/>
            <person name="Han C."/>
            <person name="Larimer F."/>
            <person name="Land M."/>
            <person name="Hauser L."/>
            <person name="Markowitz V."/>
            <person name="Cheng J.-F."/>
            <person name="Hugenholtz P."/>
            <person name="Woyke T."/>
            <person name="Wu D."/>
            <person name="Tindall B."/>
            <person name="Pomrenke H."/>
            <person name="Brambilla E."/>
            <person name="Klenk H.-P."/>
            <person name="Eisen J.A."/>
        </authorList>
    </citation>
    <scope>NUCLEOTIDE SEQUENCE [LARGE SCALE GENOMIC DNA]</scope>
    <source>
        <strain evidence="4">ATCC 35273 / DSM 5150 / MD-1</strain>
    </source>
</reference>
<keyword evidence="4" id="KW-1185">Reference proteome</keyword>
<dbReference type="KEGG" id="hhl:Halha_1260"/>
<evidence type="ECO:0000313" key="4">
    <source>
        <dbReference type="Proteomes" id="UP000010880"/>
    </source>
</evidence>
<dbReference type="OrthoDB" id="9797895at2"/>
<dbReference type="GO" id="GO:0016829">
    <property type="term" value="F:lyase activity"/>
    <property type="evidence" value="ECO:0007669"/>
    <property type="project" value="UniProtKB-KW"/>
</dbReference>
<dbReference type="Pfam" id="PF01903">
    <property type="entry name" value="CbiX"/>
    <property type="match status" value="1"/>
</dbReference>
<evidence type="ECO:0000256" key="1">
    <source>
        <dbReference type="ARBA" id="ARBA00022723"/>
    </source>
</evidence>
<proteinExistence type="predicted"/>
<evidence type="ECO:0000313" key="3">
    <source>
        <dbReference type="EMBL" id="AGB41206.1"/>
    </source>
</evidence>
<dbReference type="RefSeq" id="WP_015326928.1">
    <property type="nucleotide sequence ID" value="NC_019978.1"/>
</dbReference>
<dbReference type="SUPFAM" id="SSF53800">
    <property type="entry name" value="Chelatase"/>
    <property type="match status" value="1"/>
</dbReference>
<dbReference type="InterPro" id="IPR002762">
    <property type="entry name" value="CbiX-like"/>
</dbReference>
<dbReference type="Proteomes" id="UP000010880">
    <property type="component" value="Chromosome"/>
</dbReference>
<name>L0K856_HALHC</name>
<dbReference type="STRING" id="748449.Halha_1260"/>
<dbReference type="PANTHER" id="PTHR33542">
    <property type="entry name" value="SIROHYDROCHLORIN FERROCHELATASE, CHLOROPLASTIC"/>
    <property type="match status" value="1"/>
</dbReference>
<gene>
    <name evidence="3" type="ordered locus">Halha_1260</name>
</gene>
<dbReference type="EMBL" id="CP003359">
    <property type="protein sequence ID" value="AGB41206.1"/>
    <property type="molecule type" value="Genomic_DNA"/>
</dbReference>
<organism evidence="3 4">
    <name type="scientific">Halobacteroides halobius (strain ATCC 35273 / DSM 5150 / MD-1)</name>
    <dbReference type="NCBI Taxonomy" id="748449"/>
    <lineage>
        <taxon>Bacteria</taxon>
        <taxon>Bacillati</taxon>
        <taxon>Bacillota</taxon>
        <taxon>Clostridia</taxon>
        <taxon>Halanaerobiales</taxon>
        <taxon>Halobacteroidaceae</taxon>
        <taxon>Halobacteroides</taxon>
    </lineage>
</organism>
<dbReference type="CDD" id="cd03416">
    <property type="entry name" value="CbiX_SirB_N"/>
    <property type="match status" value="1"/>
</dbReference>
<dbReference type="HOGENOM" id="CLU_065901_2_0_9"/>
<accession>L0K856</accession>
<evidence type="ECO:0000256" key="2">
    <source>
        <dbReference type="ARBA" id="ARBA00023239"/>
    </source>
</evidence>
<protein>
    <recommendedName>
        <fullName evidence="5">Cobalamin biosynthesis protein CbiX</fullName>
    </recommendedName>
</protein>
<keyword evidence="1" id="KW-0479">Metal-binding</keyword>
<dbReference type="GO" id="GO:0046872">
    <property type="term" value="F:metal ion binding"/>
    <property type="evidence" value="ECO:0007669"/>
    <property type="project" value="UniProtKB-KW"/>
</dbReference>
<sequence length="119" mass="13408">MKQGVILLGHGSRSTAAQQELSTLSSQLKKEISYPIEEANLELTKPNFWDAAKKLINQGINKIIIVPLFLFTGYHVSQGIPRLIADAKDEYPEIDFQLTSHLAAETTLFKEIIKEKIDR</sequence>
<dbReference type="Gene3D" id="3.40.50.1400">
    <property type="match status" value="1"/>
</dbReference>
<evidence type="ECO:0008006" key="5">
    <source>
        <dbReference type="Google" id="ProtNLM"/>
    </source>
</evidence>
<dbReference type="eggNOG" id="COG2138">
    <property type="taxonomic scope" value="Bacteria"/>
</dbReference>
<dbReference type="PANTHER" id="PTHR33542:SF3">
    <property type="entry name" value="SIROHYDROCHLORIN FERROCHELATASE, CHLOROPLASTIC"/>
    <property type="match status" value="1"/>
</dbReference>
<dbReference type="AlphaFoldDB" id="L0K856"/>
<keyword evidence="2" id="KW-0456">Lyase</keyword>